<evidence type="ECO:0000313" key="2">
    <source>
        <dbReference type="EMBL" id="PIY96275.1"/>
    </source>
</evidence>
<sequence length="78" mass="8658">MKIVIGLVILAMLVGGYAMYQSWGNQGTHEDLQRQIKTLQDEQTQISGRPNSSTTRDWSKIGVDSVETDSADTETEVK</sequence>
<feature type="compositionally biased region" description="Acidic residues" evidence="1">
    <location>
        <begin position="66"/>
        <end position="78"/>
    </location>
</feature>
<feature type="region of interest" description="Disordered" evidence="1">
    <location>
        <begin position="40"/>
        <end position="78"/>
    </location>
</feature>
<comment type="caution">
    <text evidence="2">The sequence shown here is derived from an EMBL/GenBank/DDBJ whole genome shotgun (WGS) entry which is preliminary data.</text>
</comment>
<accession>A0A2M7RHN8</accession>
<organism evidence="2 3">
    <name type="scientific">Candidatus Kerfeldbacteria bacterium CG_4_10_14_0_8_um_filter_42_10</name>
    <dbReference type="NCBI Taxonomy" id="2014248"/>
    <lineage>
        <taxon>Bacteria</taxon>
        <taxon>Candidatus Kerfeldiibacteriota</taxon>
    </lineage>
</organism>
<dbReference type="Proteomes" id="UP000230779">
    <property type="component" value="Unassembled WGS sequence"/>
</dbReference>
<dbReference type="AlphaFoldDB" id="A0A2M7RHN8"/>
<gene>
    <name evidence="2" type="ORF">COY66_04530</name>
</gene>
<evidence type="ECO:0000313" key="3">
    <source>
        <dbReference type="Proteomes" id="UP000230779"/>
    </source>
</evidence>
<evidence type="ECO:0000256" key="1">
    <source>
        <dbReference type="SAM" id="MobiDB-lite"/>
    </source>
</evidence>
<protein>
    <submittedName>
        <fullName evidence="2">Uncharacterized protein</fullName>
    </submittedName>
</protein>
<feature type="compositionally biased region" description="Polar residues" evidence="1">
    <location>
        <begin position="40"/>
        <end position="56"/>
    </location>
</feature>
<reference evidence="2 3" key="1">
    <citation type="submission" date="2017-09" db="EMBL/GenBank/DDBJ databases">
        <title>Depth-based differentiation of microbial function through sediment-hosted aquifers and enrichment of novel symbionts in the deep terrestrial subsurface.</title>
        <authorList>
            <person name="Probst A.J."/>
            <person name="Ladd B."/>
            <person name="Jarett J.K."/>
            <person name="Geller-Mcgrath D.E."/>
            <person name="Sieber C.M."/>
            <person name="Emerson J.B."/>
            <person name="Anantharaman K."/>
            <person name="Thomas B.C."/>
            <person name="Malmstrom R."/>
            <person name="Stieglmeier M."/>
            <person name="Klingl A."/>
            <person name="Woyke T."/>
            <person name="Ryan C.M."/>
            <person name="Banfield J.F."/>
        </authorList>
    </citation>
    <scope>NUCLEOTIDE SEQUENCE [LARGE SCALE GENOMIC DNA]</scope>
    <source>
        <strain evidence="2">CG_4_10_14_0_8_um_filter_42_10</strain>
    </source>
</reference>
<proteinExistence type="predicted"/>
<name>A0A2M7RHN8_9BACT</name>
<dbReference type="EMBL" id="PFMD01000052">
    <property type="protein sequence ID" value="PIY96275.1"/>
    <property type="molecule type" value="Genomic_DNA"/>
</dbReference>